<dbReference type="InterPro" id="IPR000504">
    <property type="entry name" value="RRM_dom"/>
</dbReference>
<proteinExistence type="predicted"/>
<dbReference type="SMART" id="SM00360">
    <property type="entry name" value="RRM"/>
    <property type="match status" value="1"/>
</dbReference>
<organism evidence="3 4">
    <name type="scientific">Stichopus japonicus</name>
    <name type="common">Sea cucumber</name>
    <dbReference type="NCBI Taxonomy" id="307972"/>
    <lineage>
        <taxon>Eukaryota</taxon>
        <taxon>Metazoa</taxon>
        <taxon>Echinodermata</taxon>
        <taxon>Eleutherozoa</taxon>
        <taxon>Echinozoa</taxon>
        <taxon>Holothuroidea</taxon>
        <taxon>Aspidochirotacea</taxon>
        <taxon>Aspidochirotida</taxon>
        <taxon>Stichopodidae</taxon>
        <taxon>Apostichopus</taxon>
    </lineage>
</organism>
<dbReference type="InterPro" id="IPR035979">
    <property type="entry name" value="RBD_domain_sf"/>
</dbReference>
<dbReference type="AlphaFoldDB" id="A0A2G8L7U4"/>
<evidence type="ECO:0000256" key="1">
    <source>
        <dbReference type="PROSITE-ProRule" id="PRU00176"/>
    </source>
</evidence>
<dbReference type="PROSITE" id="PS50102">
    <property type="entry name" value="RRM"/>
    <property type="match status" value="1"/>
</dbReference>
<dbReference type="Pfam" id="PF00076">
    <property type="entry name" value="RRM_1"/>
    <property type="match status" value="1"/>
</dbReference>
<feature type="domain" description="RRM" evidence="2">
    <location>
        <begin position="14"/>
        <end position="87"/>
    </location>
</feature>
<dbReference type="GO" id="GO:0003723">
    <property type="term" value="F:RNA binding"/>
    <property type="evidence" value="ECO:0007669"/>
    <property type="project" value="UniProtKB-UniRule"/>
</dbReference>
<dbReference type="EMBL" id="MRZV01000178">
    <property type="protein sequence ID" value="PIK56341.1"/>
    <property type="molecule type" value="Genomic_DNA"/>
</dbReference>
<evidence type="ECO:0000313" key="3">
    <source>
        <dbReference type="EMBL" id="PIK56341.1"/>
    </source>
</evidence>
<accession>A0A2G8L7U4</accession>
<gene>
    <name evidence="3" type="ORF">BSL78_06715</name>
</gene>
<protein>
    <submittedName>
        <fullName evidence="3">Putative serine/arginine-rich splicing factor 7 isoform X1</fullName>
    </submittedName>
</protein>
<dbReference type="InterPro" id="IPR012677">
    <property type="entry name" value="Nucleotide-bd_a/b_plait_sf"/>
</dbReference>
<dbReference type="SUPFAM" id="SSF54928">
    <property type="entry name" value="RNA-binding domain, RBD"/>
    <property type="match status" value="1"/>
</dbReference>
<sequence length="227" mass="26019">MSRYPQYDRSFNGYRLFIGNIGERVGKYDLETEFDRFGPLIDIWVARNPPGFAYVVYKQKADAEEAVRSLHGRRVCGKRIRVEFARPYPGPAPKISYVPRQRNRRAESTESQRLTLSFDSSCSNVTAVRSSLYQTETNYCIGRGLAHLAEGYAPDQERDCHVRIFPTIGPTIGKEEEVQVLQSVFIDPGHFIDPRYLIDPQGSTISHLKERDVHHVQLHLFQTLACN</sequence>
<dbReference type="CDD" id="cd12373">
    <property type="entry name" value="RRM_SRSF3_like"/>
    <property type="match status" value="1"/>
</dbReference>
<name>A0A2G8L7U4_STIJA</name>
<dbReference type="PANTHER" id="PTHR23147">
    <property type="entry name" value="SERINE/ARGININE RICH SPLICING FACTOR"/>
    <property type="match status" value="1"/>
</dbReference>
<evidence type="ECO:0000259" key="2">
    <source>
        <dbReference type="PROSITE" id="PS50102"/>
    </source>
</evidence>
<evidence type="ECO:0000313" key="4">
    <source>
        <dbReference type="Proteomes" id="UP000230750"/>
    </source>
</evidence>
<comment type="caution">
    <text evidence="3">The sequence shown here is derived from an EMBL/GenBank/DDBJ whole genome shotgun (WGS) entry which is preliminary data.</text>
</comment>
<dbReference type="STRING" id="307972.A0A2G8L7U4"/>
<dbReference type="Gene3D" id="3.30.70.330">
    <property type="match status" value="1"/>
</dbReference>
<dbReference type="Proteomes" id="UP000230750">
    <property type="component" value="Unassembled WGS sequence"/>
</dbReference>
<keyword evidence="4" id="KW-1185">Reference proteome</keyword>
<keyword evidence="1" id="KW-0694">RNA-binding</keyword>
<dbReference type="InterPro" id="IPR050907">
    <property type="entry name" value="SRSF"/>
</dbReference>
<reference evidence="3 4" key="1">
    <citation type="journal article" date="2017" name="PLoS Biol.">
        <title>The sea cucumber genome provides insights into morphological evolution and visceral regeneration.</title>
        <authorList>
            <person name="Zhang X."/>
            <person name="Sun L."/>
            <person name="Yuan J."/>
            <person name="Sun Y."/>
            <person name="Gao Y."/>
            <person name="Zhang L."/>
            <person name="Li S."/>
            <person name="Dai H."/>
            <person name="Hamel J.F."/>
            <person name="Liu C."/>
            <person name="Yu Y."/>
            <person name="Liu S."/>
            <person name="Lin W."/>
            <person name="Guo K."/>
            <person name="Jin S."/>
            <person name="Xu P."/>
            <person name="Storey K.B."/>
            <person name="Huan P."/>
            <person name="Zhang T."/>
            <person name="Zhou Y."/>
            <person name="Zhang J."/>
            <person name="Lin C."/>
            <person name="Li X."/>
            <person name="Xing L."/>
            <person name="Huo D."/>
            <person name="Sun M."/>
            <person name="Wang L."/>
            <person name="Mercier A."/>
            <person name="Li F."/>
            <person name="Yang H."/>
            <person name="Xiang J."/>
        </authorList>
    </citation>
    <scope>NUCLEOTIDE SEQUENCE [LARGE SCALE GENOMIC DNA]</scope>
    <source>
        <strain evidence="3">Shaxun</strain>
        <tissue evidence="3">Muscle</tissue>
    </source>
</reference>
<dbReference type="FunFam" id="3.30.70.330:FF:001074">
    <property type="entry name" value="Splicing factor, arginine/serine-rich 7"/>
    <property type="match status" value="1"/>
</dbReference>
<dbReference type="OrthoDB" id="5970at2759"/>